<sequence length="431" mass="48100">MRNAMKRRILAVIACVVVCSALFALYYFFKPAPTISARDFTTKDQALAIRLTSVYIAGDTSLIPKTGYTVLADPSGNIRAFQCGKMDSAKLVWTHAGVFYGGPDQEFFTNEEGTKVLSRDIKLAIEYARYPRNNVQGFMAFYGAGGSPDGYKQPVILGDSEKTEIIDVRGGYMSMGACDDTLYAITQTIHAPNLFDQAKEVYQKHSGVSDEELAQIENFDVLVQAYPANHPQNPQVLESIPYRRGVVHAETCYQRLNDCIYLLSFKLDYPDGEPGDGKDHRAGHGVLEEWNLKDHTYRIIDVVDEKGNFVGSNMGVCRARGVIQGTSCYYLTSGKVFSIDLTTGAAKQLYEFEDLPDGKDYVKFEITPSAVYCLIRGKDKDDPLEFSRYVFKTGTYEHLFDVSSLAEYRKNNVGISDIAINPAWEESLNSE</sequence>
<reference evidence="1 2" key="1">
    <citation type="submission" date="2011-02" db="EMBL/GenBank/DDBJ databases">
        <authorList>
            <person name="Muzny D."/>
            <person name="Qin X."/>
            <person name="Buhay C."/>
            <person name="Dugan-Rocha S."/>
            <person name="Ding Y."/>
            <person name="Chen G."/>
            <person name="Hawes A."/>
            <person name="Holder M."/>
            <person name="Jhangiani S."/>
            <person name="Johnson A."/>
            <person name="Khan Z."/>
            <person name="Li Z."/>
            <person name="Liu W."/>
            <person name="Liu X."/>
            <person name="Perez L."/>
            <person name="Shen H."/>
            <person name="Wang Q."/>
            <person name="Watt J."/>
            <person name="Xi L."/>
            <person name="Xin Y."/>
            <person name="Zhou J."/>
            <person name="Deng J."/>
            <person name="Jiang H."/>
            <person name="Liu Y."/>
            <person name="Qu J."/>
            <person name="Song X.-Z."/>
            <person name="Zhang L."/>
            <person name="Villasana D."/>
            <person name="Johnson A."/>
            <person name="Liu J."/>
            <person name="Liyanage D."/>
            <person name="Lorensuhewa L."/>
            <person name="Robinson T."/>
            <person name="Song A."/>
            <person name="Song B.-B."/>
            <person name="Dinh H."/>
            <person name="Thornton R."/>
            <person name="Coyle M."/>
            <person name="Francisco L."/>
            <person name="Jackson L."/>
            <person name="Javaid M."/>
            <person name="Korchina V."/>
            <person name="Kovar C."/>
            <person name="Mata R."/>
            <person name="Mathew T."/>
            <person name="Ngo R."/>
            <person name="Nguyen L."/>
            <person name="Nguyen N."/>
            <person name="Okwuonu G."/>
            <person name="Ongeri F."/>
            <person name="Pham C."/>
            <person name="Simmons D."/>
            <person name="Wilczek-Boney K."/>
            <person name="Hale W."/>
            <person name="Jakkamsetti A."/>
            <person name="Pham P."/>
            <person name="Ruth R."/>
            <person name="San Lucas F."/>
            <person name="Warren J."/>
            <person name="Zhang J."/>
            <person name="Zhao Z."/>
            <person name="Zhou C."/>
            <person name="Zhu D."/>
            <person name="Lee S."/>
            <person name="Bess C."/>
            <person name="Blankenburg K."/>
            <person name="Forbes L."/>
            <person name="Fu Q."/>
            <person name="Gubbala S."/>
            <person name="Hirani K."/>
            <person name="Jayaseelan J.C."/>
            <person name="Lara F."/>
            <person name="Munidasa M."/>
            <person name="Palculict T."/>
            <person name="Patil S."/>
            <person name="Pu L.-L."/>
            <person name="Saada N."/>
            <person name="Tang L."/>
            <person name="Weissenberger G."/>
            <person name="Zhu Y."/>
            <person name="Hemphill L."/>
            <person name="Shang Y."/>
            <person name="Youmans B."/>
            <person name="Ayvaz T."/>
            <person name="Ross M."/>
            <person name="Santibanez J."/>
            <person name="Aqrawi P."/>
            <person name="Gross S."/>
            <person name="Joshi V."/>
            <person name="Fowler G."/>
            <person name="Nazareth L."/>
            <person name="Reid J."/>
            <person name="Worley K."/>
            <person name="Petrosino J."/>
            <person name="Highlander S."/>
            <person name="Gibbs R."/>
        </authorList>
    </citation>
    <scope>NUCLEOTIDE SEQUENCE [LARGE SCALE GENOMIC DNA]</scope>
    <source>
        <strain evidence="1 2">DSM 15829</strain>
    </source>
</reference>
<gene>
    <name evidence="1" type="ORF">HMPREF0091_11168</name>
</gene>
<proteinExistence type="predicted"/>
<organism evidence="1 2">
    <name type="scientific">Fannyhessea vaginae DSM 15829</name>
    <dbReference type="NCBI Taxonomy" id="525256"/>
    <lineage>
        <taxon>Bacteria</taxon>
        <taxon>Bacillati</taxon>
        <taxon>Actinomycetota</taxon>
        <taxon>Coriobacteriia</taxon>
        <taxon>Coriobacteriales</taxon>
        <taxon>Atopobiaceae</taxon>
        <taxon>Fannyhessea</taxon>
    </lineage>
</organism>
<protein>
    <submittedName>
        <fullName evidence="1">Uncharacterized protein</fullName>
    </submittedName>
</protein>
<dbReference type="Proteomes" id="UP000005947">
    <property type="component" value="Unassembled WGS sequence"/>
</dbReference>
<keyword evidence="2" id="KW-1185">Reference proteome</keyword>
<dbReference type="EMBL" id="ACGK02000004">
    <property type="protein sequence ID" value="EGF22842.1"/>
    <property type="molecule type" value="Genomic_DNA"/>
</dbReference>
<comment type="caution">
    <text evidence="1">The sequence shown here is derived from an EMBL/GenBank/DDBJ whole genome shotgun (WGS) entry which is preliminary data.</text>
</comment>
<evidence type="ECO:0000313" key="1">
    <source>
        <dbReference type="EMBL" id="EGF22842.1"/>
    </source>
</evidence>
<dbReference type="eggNOG" id="ENOG5034B3R">
    <property type="taxonomic scope" value="Bacteria"/>
</dbReference>
<evidence type="ECO:0000313" key="2">
    <source>
        <dbReference type="Proteomes" id="UP000005947"/>
    </source>
</evidence>
<dbReference type="AlphaFoldDB" id="F1T6M2"/>
<accession>F1T6M2</accession>
<name>F1T6M2_9ACTN</name>